<name>A0AAW1UCI8_9CUCU</name>
<dbReference type="AlphaFoldDB" id="A0AAW1UCI8"/>
<evidence type="ECO:0000313" key="2">
    <source>
        <dbReference type="EMBL" id="KAK9878313.1"/>
    </source>
</evidence>
<comment type="caution">
    <text evidence="2">The sequence shown here is derived from an EMBL/GenBank/DDBJ whole genome shotgun (WGS) entry which is preliminary data.</text>
</comment>
<gene>
    <name evidence="2" type="ORF">WA026_021328</name>
</gene>
<proteinExistence type="predicted"/>
<evidence type="ECO:0000313" key="3">
    <source>
        <dbReference type="Proteomes" id="UP001431783"/>
    </source>
</evidence>
<dbReference type="EMBL" id="JARQZJ010000046">
    <property type="protein sequence ID" value="KAK9878313.1"/>
    <property type="molecule type" value="Genomic_DNA"/>
</dbReference>
<evidence type="ECO:0000256" key="1">
    <source>
        <dbReference type="SAM" id="MobiDB-lite"/>
    </source>
</evidence>
<keyword evidence="3" id="KW-1185">Reference proteome</keyword>
<organism evidence="2 3">
    <name type="scientific">Henosepilachna vigintioctopunctata</name>
    <dbReference type="NCBI Taxonomy" id="420089"/>
    <lineage>
        <taxon>Eukaryota</taxon>
        <taxon>Metazoa</taxon>
        <taxon>Ecdysozoa</taxon>
        <taxon>Arthropoda</taxon>
        <taxon>Hexapoda</taxon>
        <taxon>Insecta</taxon>
        <taxon>Pterygota</taxon>
        <taxon>Neoptera</taxon>
        <taxon>Endopterygota</taxon>
        <taxon>Coleoptera</taxon>
        <taxon>Polyphaga</taxon>
        <taxon>Cucujiformia</taxon>
        <taxon>Coccinelloidea</taxon>
        <taxon>Coccinellidae</taxon>
        <taxon>Epilachninae</taxon>
        <taxon>Epilachnini</taxon>
        <taxon>Henosepilachna</taxon>
    </lineage>
</organism>
<protein>
    <submittedName>
        <fullName evidence="2">Uncharacterized protein</fullName>
    </submittedName>
</protein>
<feature type="compositionally biased region" description="Basic and acidic residues" evidence="1">
    <location>
        <begin position="13"/>
        <end position="23"/>
    </location>
</feature>
<reference evidence="2 3" key="1">
    <citation type="submission" date="2023-03" db="EMBL/GenBank/DDBJ databases">
        <title>Genome insight into feeding habits of ladybird beetles.</title>
        <authorList>
            <person name="Li H.-S."/>
            <person name="Huang Y.-H."/>
            <person name="Pang H."/>
        </authorList>
    </citation>
    <scope>NUCLEOTIDE SEQUENCE [LARGE SCALE GENOMIC DNA]</scope>
    <source>
        <strain evidence="2">SYSU_2023b</strain>
        <tissue evidence="2">Whole body</tissue>
    </source>
</reference>
<sequence length="94" mass="11018">MQYLATEIGKKKHELDNANRETRNSNMKRQANVDEFTVPNKTVKTRTGQQNVQSQNQAPARVIVILHWPTAMTKMIWNTTTQRTKKIRLLIRRT</sequence>
<dbReference type="Proteomes" id="UP001431783">
    <property type="component" value="Unassembled WGS sequence"/>
</dbReference>
<feature type="region of interest" description="Disordered" evidence="1">
    <location>
        <begin position="1"/>
        <end position="31"/>
    </location>
</feature>
<accession>A0AAW1UCI8</accession>